<keyword evidence="6" id="KW-0812">Transmembrane</keyword>
<evidence type="ECO:0000259" key="12">
    <source>
        <dbReference type="PROSITE" id="PS52015"/>
    </source>
</evidence>
<dbReference type="AlphaFoldDB" id="A0A4V3D7E0"/>
<dbReference type="PRINTS" id="PR01374">
    <property type="entry name" value="TONBPROTEIN"/>
</dbReference>
<dbReference type="PANTHER" id="PTHR33446">
    <property type="entry name" value="PROTEIN TONB-RELATED"/>
    <property type="match status" value="1"/>
</dbReference>
<keyword evidence="9" id="KW-0472">Membrane</keyword>
<dbReference type="GO" id="GO:0030288">
    <property type="term" value="C:outer membrane-bounded periplasmic space"/>
    <property type="evidence" value="ECO:0007669"/>
    <property type="project" value="InterPro"/>
</dbReference>
<keyword evidence="14" id="KW-1185">Reference proteome</keyword>
<dbReference type="GO" id="GO:0015031">
    <property type="term" value="P:protein transport"/>
    <property type="evidence" value="ECO:0007669"/>
    <property type="project" value="UniProtKB-UniRule"/>
</dbReference>
<reference evidence="13 14" key="1">
    <citation type="submission" date="2019-03" db="EMBL/GenBank/DDBJ databases">
        <title>Genomic Encyclopedia of Type Strains, Phase IV (KMG-IV): sequencing the most valuable type-strain genomes for metagenomic binning, comparative biology and taxonomic classification.</title>
        <authorList>
            <person name="Goeker M."/>
        </authorList>
    </citation>
    <scope>NUCLEOTIDE SEQUENCE [LARGE SCALE GENOMIC DNA]</scope>
    <source>
        <strain evidence="13 14">DSM 103792</strain>
    </source>
</reference>
<dbReference type="GO" id="GO:0015891">
    <property type="term" value="P:siderophore transport"/>
    <property type="evidence" value="ECO:0007669"/>
    <property type="project" value="InterPro"/>
</dbReference>
<evidence type="ECO:0000256" key="10">
    <source>
        <dbReference type="RuleBase" id="RU362123"/>
    </source>
</evidence>
<proteinExistence type="inferred from homology"/>
<dbReference type="PANTHER" id="PTHR33446:SF14">
    <property type="entry name" value="PROTEIN TONB"/>
    <property type="match status" value="1"/>
</dbReference>
<sequence length="204" mass="22543">MRKLLLSLFSGATIAFVLLILMAQLVAFRGERPTAKPPKVVDTFTPERKTEPLPPKKQLPEQPKPAIAPAPTGISTPLEPNPVARPVTVIPETPTTTRLSIDWLPTGIGEQMPTHGKDGVLRALRQLQPMYPIDARERGIEGQVTLRFVVDARGLVSDIEVLDSQPRGVFEKAARMAVSRWQYENPEQKPISQTVTLSFALEQP</sequence>
<evidence type="ECO:0000256" key="2">
    <source>
        <dbReference type="ARBA" id="ARBA00006555"/>
    </source>
</evidence>
<dbReference type="GO" id="GO:0055085">
    <property type="term" value="P:transmembrane transport"/>
    <property type="evidence" value="ECO:0007669"/>
    <property type="project" value="InterPro"/>
</dbReference>
<evidence type="ECO:0000256" key="11">
    <source>
        <dbReference type="SAM" id="MobiDB-lite"/>
    </source>
</evidence>
<dbReference type="Pfam" id="PF03544">
    <property type="entry name" value="TonB_C"/>
    <property type="match status" value="1"/>
</dbReference>
<keyword evidence="8" id="KW-1133">Transmembrane helix</keyword>
<name>A0A4V3D7E0_9GAMM</name>
<keyword evidence="4 10" id="KW-1003">Cell membrane</keyword>
<protein>
    <recommendedName>
        <fullName evidence="10">Protein TonB</fullName>
    </recommendedName>
</protein>
<comment type="similarity">
    <text evidence="2 10">Belongs to the TonB family.</text>
</comment>
<gene>
    <name evidence="13" type="ORF">EV696_11099</name>
</gene>
<evidence type="ECO:0000256" key="5">
    <source>
        <dbReference type="ARBA" id="ARBA00022519"/>
    </source>
</evidence>
<keyword evidence="5 10" id="KW-0997">Cell inner membrane</keyword>
<evidence type="ECO:0000256" key="1">
    <source>
        <dbReference type="ARBA" id="ARBA00004383"/>
    </source>
</evidence>
<dbReference type="EMBL" id="SNYM01000010">
    <property type="protein sequence ID" value="TDQ47507.1"/>
    <property type="molecule type" value="Genomic_DNA"/>
</dbReference>
<keyword evidence="7 10" id="KW-0653">Protein transport</keyword>
<dbReference type="Gene3D" id="3.30.2420.10">
    <property type="entry name" value="TonB"/>
    <property type="match status" value="1"/>
</dbReference>
<evidence type="ECO:0000256" key="4">
    <source>
        <dbReference type="ARBA" id="ARBA00022475"/>
    </source>
</evidence>
<keyword evidence="10" id="KW-0735">Signal-anchor</keyword>
<organism evidence="13 14">
    <name type="scientific">Permianibacter aggregans</name>
    <dbReference type="NCBI Taxonomy" id="1510150"/>
    <lineage>
        <taxon>Bacteria</taxon>
        <taxon>Pseudomonadati</taxon>
        <taxon>Pseudomonadota</taxon>
        <taxon>Gammaproteobacteria</taxon>
        <taxon>Pseudomonadales</taxon>
        <taxon>Pseudomonadaceae</taxon>
        <taxon>Permianibacter</taxon>
    </lineage>
</organism>
<dbReference type="RefSeq" id="WP_157591360.1">
    <property type="nucleotide sequence ID" value="NZ_CP037953.1"/>
</dbReference>
<comment type="subcellular location">
    <subcellularLocation>
        <location evidence="1 10">Cell inner membrane</location>
        <topology evidence="1 10">Single-pass membrane protein</topology>
        <orientation evidence="1 10">Periplasmic side</orientation>
    </subcellularLocation>
</comment>
<comment type="function">
    <text evidence="10">Interacts with outer membrane receptor proteins that carry out high-affinity binding and energy dependent uptake into the periplasmic space of specific substrates. It could act to transduce energy from the cytoplasmic membrane to specific energy-requiring processes in the outer membrane, resulting in the release into the periplasm of ligands bound by these outer membrane proteins.</text>
</comment>
<comment type="caution">
    <text evidence="13">The sequence shown here is derived from an EMBL/GenBank/DDBJ whole genome shotgun (WGS) entry which is preliminary data.</text>
</comment>
<evidence type="ECO:0000313" key="13">
    <source>
        <dbReference type="EMBL" id="TDQ47507.1"/>
    </source>
</evidence>
<evidence type="ECO:0000256" key="8">
    <source>
        <dbReference type="ARBA" id="ARBA00022989"/>
    </source>
</evidence>
<accession>A0A4V3D7E0</accession>
<keyword evidence="3 10" id="KW-0813">Transport</keyword>
<dbReference type="NCBIfam" id="TIGR01352">
    <property type="entry name" value="tonB_Cterm"/>
    <property type="match status" value="1"/>
</dbReference>
<feature type="domain" description="TonB C-terminal" evidence="12">
    <location>
        <begin position="116"/>
        <end position="204"/>
    </location>
</feature>
<dbReference type="InterPro" id="IPR037682">
    <property type="entry name" value="TonB_C"/>
</dbReference>
<dbReference type="InterPro" id="IPR003538">
    <property type="entry name" value="TonB"/>
</dbReference>
<evidence type="ECO:0000256" key="3">
    <source>
        <dbReference type="ARBA" id="ARBA00022448"/>
    </source>
</evidence>
<evidence type="ECO:0000256" key="7">
    <source>
        <dbReference type="ARBA" id="ARBA00022927"/>
    </source>
</evidence>
<dbReference type="GO" id="GO:0031992">
    <property type="term" value="F:energy transducer activity"/>
    <property type="evidence" value="ECO:0007669"/>
    <property type="project" value="InterPro"/>
</dbReference>
<feature type="region of interest" description="Disordered" evidence="11">
    <location>
        <begin position="34"/>
        <end position="88"/>
    </location>
</feature>
<evidence type="ECO:0000256" key="6">
    <source>
        <dbReference type="ARBA" id="ARBA00022692"/>
    </source>
</evidence>
<dbReference type="InterPro" id="IPR006260">
    <property type="entry name" value="TonB/TolA_C"/>
</dbReference>
<dbReference type="InterPro" id="IPR051045">
    <property type="entry name" value="TonB-dependent_transducer"/>
</dbReference>
<dbReference type="GO" id="GO:0005886">
    <property type="term" value="C:plasma membrane"/>
    <property type="evidence" value="ECO:0007669"/>
    <property type="project" value="UniProtKB-SubCell"/>
</dbReference>
<evidence type="ECO:0000313" key="14">
    <source>
        <dbReference type="Proteomes" id="UP000295375"/>
    </source>
</evidence>
<feature type="compositionally biased region" description="Pro residues" evidence="11">
    <location>
        <begin position="52"/>
        <end position="68"/>
    </location>
</feature>
<dbReference type="Proteomes" id="UP000295375">
    <property type="component" value="Unassembled WGS sequence"/>
</dbReference>
<dbReference type="PROSITE" id="PS52015">
    <property type="entry name" value="TONB_CTD"/>
    <property type="match status" value="1"/>
</dbReference>
<evidence type="ECO:0000256" key="9">
    <source>
        <dbReference type="ARBA" id="ARBA00023136"/>
    </source>
</evidence>
<dbReference type="SUPFAM" id="SSF74653">
    <property type="entry name" value="TolA/TonB C-terminal domain"/>
    <property type="match status" value="1"/>
</dbReference>